<gene>
    <name evidence="3" type="ORF">C2S53_006922</name>
</gene>
<keyword evidence="3" id="KW-0378">Hydrolase</keyword>
<feature type="signal peptide" evidence="1">
    <location>
        <begin position="1"/>
        <end position="23"/>
    </location>
</feature>
<dbReference type="Gene3D" id="3.40.50.300">
    <property type="entry name" value="P-loop containing nucleotide triphosphate hydrolases"/>
    <property type="match status" value="2"/>
</dbReference>
<comment type="caution">
    <text evidence="3">The sequence shown here is derived from an EMBL/GenBank/DDBJ whole genome shotgun (WGS) entry which is preliminary data.</text>
</comment>
<feature type="chain" id="PRO_5042020690" evidence="1">
    <location>
        <begin position="24"/>
        <end position="224"/>
    </location>
</feature>
<dbReference type="GO" id="GO:0005524">
    <property type="term" value="F:ATP binding"/>
    <property type="evidence" value="ECO:0007669"/>
    <property type="project" value="InterPro"/>
</dbReference>
<proteinExistence type="predicted"/>
<dbReference type="PANTHER" id="PTHR10285">
    <property type="entry name" value="URIDINE KINASE"/>
    <property type="match status" value="1"/>
</dbReference>
<keyword evidence="1" id="KW-0732">Signal</keyword>
<evidence type="ECO:0000256" key="1">
    <source>
        <dbReference type="SAM" id="SignalP"/>
    </source>
</evidence>
<dbReference type="EMBL" id="SDAM02000556">
    <property type="protein sequence ID" value="KAH6823807.1"/>
    <property type="molecule type" value="Genomic_DNA"/>
</dbReference>
<reference evidence="3 4" key="1">
    <citation type="journal article" date="2021" name="Nat. Commun.">
        <title>Incipient diploidization of the medicinal plant Perilla within 10,000 years.</title>
        <authorList>
            <person name="Zhang Y."/>
            <person name="Shen Q."/>
            <person name="Leng L."/>
            <person name="Zhang D."/>
            <person name="Chen S."/>
            <person name="Shi Y."/>
            <person name="Ning Z."/>
            <person name="Chen S."/>
        </authorList>
    </citation>
    <scope>NUCLEOTIDE SEQUENCE [LARGE SCALE GENOMIC DNA]</scope>
    <source>
        <strain evidence="4">cv. PC099</strain>
    </source>
</reference>
<sequence length="224" mass="25496">MHPLTAHKLLRLVIACLYIVGLCGPPGAGKSTLASQVANRVNELWLQRSAFFNELVESPEVAIVLPMDGFHLYRHQLDAMKDPEEAHARRGSPWTFDPERLLRCLTNLRNEGSVYAPSFDHGVGDPVEDDIFVSLQHKVVIVEGNYLLLDEDVWRDVSSILDEKWFIDVDIKKAMQRVLKRHISTGKPPDVAKWRIDYNDQPNAELIMKSKKRADLIIKSVDFS</sequence>
<dbReference type="GO" id="GO:0016787">
    <property type="term" value="F:hydrolase activity"/>
    <property type="evidence" value="ECO:0007669"/>
    <property type="project" value="UniProtKB-KW"/>
</dbReference>
<keyword evidence="4" id="KW-1185">Reference proteome</keyword>
<evidence type="ECO:0000313" key="4">
    <source>
        <dbReference type="Proteomes" id="UP001190926"/>
    </source>
</evidence>
<dbReference type="InterPro" id="IPR006083">
    <property type="entry name" value="PRK/URK"/>
</dbReference>
<dbReference type="GO" id="GO:0016301">
    <property type="term" value="F:kinase activity"/>
    <property type="evidence" value="ECO:0007669"/>
    <property type="project" value="InterPro"/>
</dbReference>
<organism evidence="3 4">
    <name type="scientific">Perilla frutescens var. hirtella</name>
    <name type="common">Perilla citriodora</name>
    <name type="synonym">Perilla setoyensis</name>
    <dbReference type="NCBI Taxonomy" id="608512"/>
    <lineage>
        <taxon>Eukaryota</taxon>
        <taxon>Viridiplantae</taxon>
        <taxon>Streptophyta</taxon>
        <taxon>Embryophyta</taxon>
        <taxon>Tracheophyta</taxon>
        <taxon>Spermatophyta</taxon>
        <taxon>Magnoliopsida</taxon>
        <taxon>eudicotyledons</taxon>
        <taxon>Gunneridae</taxon>
        <taxon>Pentapetalae</taxon>
        <taxon>asterids</taxon>
        <taxon>lamiids</taxon>
        <taxon>Lamiales</taxon>
        <taxon>Lamiaceae</taxon>
        <taxon>Nepetoideae</taxon>
        <taxon>Elsholtzieae</taxon>
        <taxon>Perilla</taxon>
    </lineage>
</organism>
<feature type="domain" description="Phosphoribulokinase/uridine kinase" evidence="2">
    <location>
        <begin position="19"/>
        <end position="221"/>
    </location>
</feature>
<evidence type="ECO:0000259" key="2">
    <source>
        <dbReference type="Pfam" id="PF00485"/>
    </source>
</evidence>
<accession>A0AAD4IYJ2</accession>
<dbReference type="InterPro" id="IPR027417">
    <property type="entry name" value="P-loop_NTPase"/>
</dbReference>
<evidence type="ECO:0000313" key="3">
    <source>
        <dbReference type="EMBL" id="KAH6823807.1"/>
    </source>
</evidence>
<dbReference type="SUPFAM" id="SSF52540">
    <property type="entry name" value="P-loop containing nucleoside triphosphate hydrolases"/>
    <property type="match status" value="1"/>
</dbReference>
<dbReference type="AlphaFoldDB" id="A0AAD4IYJ2"/>
<protein>
    <submittedName>
        <fullName evidence="3">P-loop containing nucleoside triphosphate hydrolases superfamily protein</fullName>
    </submittedName>
</protein>
<dbReference type="Proteomes" id="UP001190926">
    <property type="component" value="Unassembled WGS sequence"/>
</dbReference>
<dbReference type="Pfam" id="PF00485">
    <property type="entry name" value="PRK"/>
    <property type="match status" value="1"/>
</dbReference>
<name>A0AAD4IYJ2_PERFH</name>